<keyword evidence="6" id="KW-0378">Hydrolase</keyword>
<dbReference type="EMBL" id="JBHTMK010000018">
    <property type="protein sequence ID" value="MFD1366371.1"/>
    <property type="molecule type" value="Genomic_DNA"/>
</dbReference>
<comment type="cofactor">
    <cofactor evidence="1">
        <name>Mn(2+)</name>
        <dbReference type="ChEBI" id="CHEBI:29035"/>
    </cofactor>
</comment>
<dbReference type="PANTHER" id="PTHR15822">
    <property type="entry name" value="TRAF AND TNF RECEPTOR-ASSOCIATED PROTEIN"/>
    <property type="match status" value="1"/>
</dbReference>
<organism evidence="10 11">
    <name type="scientific">Actinoplanes sichuanensis</name>
    <dbReference type="NCBI Taxonomy" id="512349"/>
    <lineage>
        <taxon>Bacteria</taxon>
        <taxon>Bacillati</taxon>
        <taxon>Actinomycetota</taxon>
        <taxon>Actinomycetes</taxon>
        <taxon>Micromonosporales</taxon>
        <taxon>Micromonosporaceae</taxon>
        <taxon>Actinoplanes</taxon>
    </lineage>
</organism>
<keyword evidence="4" id="KW-0479">Metal-binding</keyword>
<dbReference type="InterPro" id="IPR036691">
    <property type="entry name" value="Endo/exonu/phosph_ase_sf"/>
</dbReference>
<dbReference type="Gene3D" id="3.60.10.10">
    <property type="entry name" value="Endonuclease/exonuclease/phosphatase"/>
    <property type="match status" value="1"/>
</dbReference>
<evidence type="ECO:0000256" key="3">
    <source>
        <dbReference type="ARBA" id="ARBA00022722"/>
    </source>
</evidence>
<gene>
    <name evidence="10" type="ORF">ACFQ5G_13545</name>
</gene>
<keyword evidence="7" id="KW-0460">Magnesium</keyword>
<dbReference type="InterPro" id="IPR005135">
    <property type="entry name" value="Endo/exonuclease/phosphatase"/>
</dbReference>
<keyword evidence="8" id="KW-0234">DNA repair</keyword>
<proteinExistence type="predicted"/>
<feature type="domain" description="Endonuclease/exonuclease/phosphatase" evidence="9">
    <location>
        <begin position="14"/>
        <end position="257"/>
    </location>
</feature>
<keyword evidence="10" id="KW-0255">Endonuclease</keyword>
<dbReference type="SUPFAM" id="SSF56219">
    <property type="entry name" value="DNase I-like"/>
    <property type="match status" value="1"/>
</dbReference>
<dbReference type="InterPro" id="IPR051547">
    <property type="entry name" value="TDP2-like"/>
</dbReference>
<evidence type="ECO:0000256" key="6">
    <source>
        <dbReference type="ARBA" id="ARBA00022801"/>
    </source>
</evidence>
<comment type="cofactor">
    <cofactor evidence="2">
        <name>Mg(2+)</name>
        <dbReference type="ChEBI" id="CHEBI:18420"/>
    </cofactor>
</comment>
<evidence type="ECO:0000256" key="8">
    <source>
        <dbReference type="ARBA" id="ARBA00023204"/>
    </source>
</evidence>
<keyword evidence="3" id="KW-0540">Nuclease</keyword>
<evidence type="ECO:0000256" key="4">
    <source>
        <dbReference type="ARBA" id="ARBA00022723"/>
    </source>
</evidence>
<evidence type="ECO:0000313" key="10">
    <source>
        <dbReference type="EMBL" id="MFD1366371.1"/>
    </source>
</evidence>
<dbReference type="RefSeq" id="WP_317793133.1">
    <property type="nucleotide sequence ID" value="NZ_AP028461.1"/>
</dbReference>
<keyword evidence="11" id="KW-1185">Reference proteome</keyword>
<reference evidence="11" key="1">
    <citation type="journal article" date="2019" name="Int. J. Syst. Evol. Microbiol.">
        <title>The Global Catalogue of Microorganisms (GCM) 10K type strain sequencing project: providing services to taxonomists for standard genome sequencing and annotation.</title>
        <authorList>
            <consortium name="The Broad Institute Genomics Platform"/>
            <consortium name="The Broad Institute Genome Sequencing Center for Infectious Disease"/>
            <person name="Wu L."/>
            <person name="Ma J."/>
        </authorList>
    </citation>
    <scope>NUCLEOTIDE SEQUENCE [LARGE SCALE GENOMIC DNA]</scope>
    <source>
        <strain evidence="11">CCM 7526</strain>
    </source>
</reference>
<accession>A0ABW4A6T0</accession>
<dbReference type="Proteomes" id="UP001597183">
    <property type="component" value="Unassembled WGS sequence"/>
</dbReference>
<dbReference type="GO" id="GO:0004519">
    <property type="term" value="F:endonuclease activity"/>
    <property type="evidence" value="ECO:0007669"/>
    <property type="project" value="UniProtKB-KW"/>
</dbReference>
<name>A0ABW4A6T0_9ACTN</name>
<dbReference type="Pfam" id="PF03372">
    <property type="entry name" value="Exo_endo_phos"/>
    <property type="match status" value="1"/>
</dbReference>
<evidence type="ECO:0000313" key="11">
    <source>
        <dbReference type="Proteomes" id="UP001597183"/>
    </source>
</evidence>
<evidence type="ECO:0000256" key="7">
    <source>
        <dbReference type="ARBA" id="ARBA00022842"/>
    </source>
</evidence>
<evidence type="ECO:0000256" key="5">
    <source>
        <dbReference type="ARBA" id="ARBA00022763"/>
    </source>
</evidence>
<sequence>MNDDAATRHTIRVMTWNLWWRFGPDRAARQAGIRAVLTESRPDVLALQETWPGQADELADTLGMHAVFAGPSYPAAPADQEFELGIAVLTRWPILDSAARVLPARHRRWDPVALTVRTAHPAGPLPVVAACLEHAVPYTDDRVAQGAALAEMATDPSLDGPTPVLLLGDLNAAVDSPVLRPIRDVLVDAWTAGDGDPDAITLPSTHPYAPMEAGPQLIDRRIDHVFFRAGRENQQVAVDAVRLAGGEPVGGVHPSDHRAVAVDLRWHG</sequence>
<evidence type="ECO:0000256" key="2">
    <source>
        <dbReference type="ARBA" id="ARBA00001946"/>
    </source>
</evidence>
<evidence type="ECO:0000259" key="9">
    <source>
        <dbReference type="Pfam" id="PF03372"/>
    </source>
</evidence>
<keyword evidence="5" id="KW-0227">DNA damage</keyword>
<dbReference type="PANTHER" id="PTHR15822:SF4">
    <property type="entry name" value="TYROSYL-DNA PHOSPHODIESTERASE 2"/>
    <property type="match status" value="1"/>
</dbReference>
<protein>
    <submittedName>
        <fullName evidence="10">Endonuclease/exonuclease/phosphatase family protein</fullName>
    </submittedName>
</protein>
<evidence type="ECO:0000256" key="1">
    <source>
        <dbReference type="ARBA" id="ARBA00001936"/>
    </source>
</evidence>
<comment type="caution">
    <text evidence="10">The sequence shown here is derived from an EMBL/GenBank/DDBJ whole genome shotgun (WGS) entry which is preliminary data.</text>
</comment>